<organism evidence="3 4">
    <name type="scientific">Nitratireductor thuwali</name>
    <dbReference type="NCBI Taxonomy" id="2267699"/>
    <lineage>
        <taxon>Bacteria</taxon>
        <taxon>Pseudomonadati</taxon>
        <taxon>Pseudomonadota</taxon>
        <taxon>Alphaproteobacteria</taxon>
        <taxon>Hyphomicrobiales</taxon>
        <taxon>Phyllobacteriaceae</taxon>
        <taxon>Nitratireductor</taxon>
    </lineage>
</organism>
<keyword evidence="1" id="KW-0472">Membrane</keyword>
<proteinExistence type="predicted"/>
<dbReference type="Pfam" id="PF07331">
    <property type="entry name" value="TctB"/>
    <property type="match status" value="1"/>
</dbReference>
<dbReference type="EMBL" id="CP030941">
    <property type="protein sequence ID" value="UUP17019.1"/>
    <property type="molecule type" value="Genomic_DNA"/>
</dbReference>
<accession>A0ABY5MIE3</accession>
<evidence type="ECO:0000259" key="2">
    <source>
        <dbReference type="Pfam" id="PF07331"/>
    </source>
</evidence>
<dbReference type="InterPro" id="IPR009936">
    <property type="entry name" value="DUF1468"/>
</dbReference>
<reference evidence="3 4" key="1">
    <citation type="submission" date="2018-07" db="EMBL/GenBank/DDBJ databases">
        <title>Genome sequence of Nitratireductor thuwali#1536.</title>
        <authorList>
            <person name="Michoud G."/>
            <person name="Merlino G."/>
            <person name="Sefrji F.O."/>
            <person name="Daffonchio D."/>
        </authorList>
    </citation>
    <scope>NUCLEOTIDE SEQUENCE [LARGE SCALE GENOMIC DNA]</scope>
    <source>
        <strain evidence="4">Nit1536</strain>
    </source>
</reference>
<feature type="transmembrane region" description="Helical" evidence="1">
    <location>
        <begin position="58"/>
        <end position="76"/>
    </location>
</feature>
<keyword evidence="1" id="KW-0812">Transmembrane</keyword>
<gene>
    <name evidence="3" type="ORF">NTH_01470</name>
</gene>
<keyword evidence="4" id="KW-1185">Reference proteome</keyword>
<keyword evidence="1" id="KW-1133">Transmembrane helix</keyword>
<protein>
    <recommendedName>
        <fullName evidence="2">DUF1468 domain-containing protein</fullName>
    </recommendedName>
</protein>
<feature type="transmembrane region" description="Helical" evidence="1">
    <location>
        <begin position="20"/>
        <end position="38"/>
    </location>
</feature>
<dbReference type="RefSeq" id="WP_338529391.1">
    <property type="nucleotide sequence ID" value="NZ_CP030941.1"/>
</dbReference>
<name>A0ABY5MIE3_9HYPH</name>
<evidence type="ECO:0000256" key="1">
    <source>
        <dbReference type="SAM" id="Phobius"/>
    </source>
</evidence>
<evidence type="ECO:0000313" key="4">
    <source>
        <dbReference type="Proteomes" id="UP001342418"/>
    </source>
</evidence>
<feature type="domain" description="DUF1468" evidence="2">
    <location>
        <begin position="22"/>
        <end position="159"/>
    </location>
</feature>
<evidence type="ECO:0000313" key="3">
    <source>
        <dbReference type="EMBL" id="UUP17019.1"/>
    </source>
</evidence>
<feature type="transmembrane region" description="Helical" evidence="1">
    <location>
        <begin position="136"/>
        <end position="154"/>
    </location>
</feature>
<sequence>MEHEDAKPHVFPNARKPGELLFAMLVLALALLLISQIGHQTTWLPGKGFAAQPRLWPLIGLGTMTIFGALHLWSTSRNNRTPGRWREALVWVSSLEYVFWYLLYVASVPYAGYLLATLVFCLFLTWRAGYRSARPFLVAALFGLAVVLFFKTTLNVKIPGGAVYEHLPSGARNFMLRYF</sequence>
<dbReference type="Proteomes" id="UP001342418">
    <property type="component" value="Chromosome"/>
</dbReference>